<gene>
    <name evidence="2" type="ORF">F2Q69_00010028</name>
</gene>
<proteinExistence type="predicted"/>
<dbReference type="Proteomes" id="UP000712600">
    <property type="component" value="Unassembled WGS sequence"/>
</dbReference>
<evidence type="ECO:0000313" key="3">
    <source>
        <dbReference type="Proteomes" id="UP000712600"/>
    </source>
</evidence>
<protein>
    <submittedName>
        <fullName evidence="2">Uncharacterized protein</fullName>
    </submittedName>
</protein>
<name>A0A3N6SAZ9_BRACR</name>
<feature type="compositionally biased region" description="Polar residues" evidence="1">
    <location>
        <begin position="22"/>
        <end position="47"/>
    </location>
</feature>
<dbReference type="AlphaFoldDB" id="A0A3N6SAZ9"/>
<evidence type="ECO:0000313" key="2">
    <source>
        <dbReference type="EMBL" id="KAF3512983.1"/>
    </source>
</evidence>
<organism evidence="2 3">
    <name type="scientific">Brassica cretica</name>
    <name type="common">Mustard</name>
    <dbReference type="NCBI Taxonomy" id="69181"/>
    <lineage>
        <taxon>Eukaryota</taxon>
        <taxon>Viridiplantae</taxon>
        <taxon>Streptophyta</taxon>
        <taxon>Embryophyta</taxon>
        <taxon>Tracheophyta</taxon>
        <taxon>Spermatophyta</taxon>
        <taxon>Magnoliopsida</taxon>
        <taxon>eudicotyledons</taxon>
        <taxon>Gunneridae</taxon>
        <taxon>Pentapetalae</taxon>
        <taxon>rosids</taxon>
        <taxon>malvids</taxon>
        <taxon>Brassicales</taxon>
        <taxon>Brassicaceae</taxon>
        <taxon>Brassiceae</taxon>
        <taxon>Brassica</taxon>
    </lineage>
</organism>
<evidence type="ECO:0000256" key="1">
    <source>
        <dbReference type="SAM" id="MobiDB-lite"/>
    </source>
</evidence>
<sequence length="150" mass="16469">MIYHSVFSGTVVIRSPRSYQSSSVFRDQSSGSTSRYTSFDDASTSGTVVVRGQNDDSGSPRTPKSRLGLQERSSSASEDSIANLAEFKGSLVKEVQDMAFRVFGKTMTSDAENKRKQATKEFTSSTNVSPLGRFLFSRWLGQTSRDLNPS</sequence>
<dbReference type="EMBL" id="QGKX02001521">
    <property type="protein sequence ID" value="KAF3512983.1"/>
    <property type="molecule type" value="Genomic_DNA"/>
</dbReference>
<feature type="region of interest" description="Disordered" evidence="1">
    <location>
        <begin position="22"/>
        <end position="77"/>
    </location>
</feature>
<dbReference type="OrthoDB" id="1745739at2759"/>
<reference evidence="2" key="1">
    <citation type="submission" date="2019-12" db="EMBL/GenBank/DDBJ databases">
        <title>Genome sequencing and annotation of Brassica cretica.</title>
        <authorList>
            <person name="Studholme D.J."/>
            <person name="Sarris P."/>
        </authorList>
    </citation>
    <scope>NUCLEOTIDE SEQUENCE</scope>
    <source>
        <strain evidence="2">PFS-109/04</strain>
        <tissue evidence="2">Leaf</tissue>
    </source>
</reference>
<accession>A0A3N6SAZ9</accession>
<comment type="caution">
    <text evidence="2">The sequence shown here is derived from an EMBL/GenBank/DDBJ whole genome shotgun (WGS) entry which is preliminary data.</text>
</comment>